<dbReference type="FunFam" id="3.40.50.150:FF:000530">
    <property type="entry name" value="Os11g0256900 protein"/>
    <property type="match status" value="1"/>
</dbReference>
<proteinExistence type="predicted"/>
<dbReference type="Gene3D" id="1.10.1200.270">
    <property type="entry name" value="Methyltransferase, alpha-helical capping domain"/>
    <property type="match status" value="1"/>
</dbReference>
<dbReference type="InterPro" id="IPR005299">
    <property type="entry name" value="MeTrfase_7"/>
</dbReference>
<keyword evidence="2" id="KW-0460">Magnesium</keyword>
<protein>
    <recommendedName>
        <fullName evidence="5">Jasmonate O-methyltransferase</fullName>
    </recommendedName>
</protein>
<evidence type="ECO:0000313" key="4">
    <source>
        <dbReference type="Proteomes" id="UP000026961"/>
    </source>
</evidence>
<dbReference type="InterPro" id="IPR042086">
    <property type="entry name" value="MeTrfase_capping"/>
</dbReference>
<accession>A0A0E0BHG7</accession>
<dbReference type="AlphaFoldDB" id="A0A0E0BHG7"/>
<dbReference type="Pfam" id="PF03492">
    <property type="entry name" value="Methyltransf_7"/>
    <property type="match status" value="1"/>
</dbReference>
<dbReference type="PANTHER" id="PTHR31009">
    <property type="entry name" value="S-ADENOSYL-L-METHIONINE:CARBOXYL METHYLTRANSFERASE FAMILY PROTEIN"/>
    <property type="match status" value="1"/>
</dbReference>
<evidence type="ECO:0000313" key="3">
    <source>
        <dbReference type="EnsemblPlants" id="OGLUM11G08520.1"/>
    </source>
</evidence>
<organism evidence="3">
    <name type="scientific">Oryza glumipatula</name>
    <dbReference type="NCBI Taxonomy" id="40148"/>
    <lineage>
        <taxon>Eukaryota</taxon>
        <taxon>Viridiplantae</taxon>
        <taxon>Streptophyta</taxon>
        <taxon>Embryophyta</taxon>
        <taxon>Tracheophyta</taxon>
        <taxon>Spermatophyta</taxon>
        <taxon>Magnoliopsida</taxon>
        <taxon>Liliopsida</taxon>
        <taxon>Poales</taxon>
        <taxon>Poaceae</taxon>
        <taxon>BOP clade</taxon>
        <taxon>Oryzoideae</taxon>
        <taxon>Oryzeae</taxon>
        <taxon>Oryzinae</taxon>
        <taxon>Oryza</taxon>
    </lineage>
</organism>
<dbReference type="GO" id="GO:0046872">
    <property type="term" value="F:metal ion binding"/>
    <property type="evidence" value="ECO:0007669"/>
    <property type="project" value="UniProtKB-KW"/>
</dbReference>
<dbReference type="GO" id="GO:0008168">
    <property type="term" value="F:methyltransferase activity"/>
    <property type="evidence" value="ECO:0007669"/>
    <property type="project" value="InterPro"/>
</dbReference>
<evidence type="ECO:0000256" key="2">
    <source>
        <dbReference type="ARBA" id="ARBA00022842"/>
    </source>
</evidence>
<dbReference type="Proteomes" id="UP000026961">
    <property type="component" value="Chromosome 11"/>
</dbReference>
<dbReference type="eggNOG" id="ENOG502QQVK">
    <property type="taxonomic scope" value="Eukaryota"/>
</dbReference>
<evidence type="ECO:0000256" key="1">
    <source>
        <dbReference type="ARBA" id="ARBA00022723"/>
    </source>
</evidence>
<reference evidence="3" key="2">
    <citation type="submission" date="2018-05" db="EMBL/GenBank/DDBJ databases">
        <title>OgluRS3 (Oryza glumaepatula Reference Sequence Version 3).</title>
        <authorList>
            <person name="Zhang J."/>
            <person name="Kudrna D."/>
            <person name="Lee S."/>
            <person name="Talag J."/>
            <person name="Welchert J."/>
            <person name="Wing R.A."/>
        </authorList>
    </citation>
    <scope>NUCLEOTIDE SEQUENCE [LARGE SCALE GENOMIC DNA]</scope>
</reference>
<dbReference type="Gene3D" id="3.40.50.150">
    <property type="entry name" value="Vaccinia Virus protein VP39"/>
    <property type="match status" value="1"/>
</dbReference>
<evidence type="ECO:0008006" key="5">
    <source>
        <dbReference type="Google" id="ProtNLM"/>
    </source>
</evidence>
<keyword evidence="1" id="KW-0479">Metal-binding</keyword>
<name>A0A0E0BHG7_9ORYZ</name>
<dbReference type="HOGENOM" id="CLU_019628_2_1_1"/>
<dbReference type="InterPro" id="IPR029063">
    <property type="entry name" value="SAM-dependent_MTases_sf"/>
</dbReference>
<sequence length="353" mass="39110">MVEKAVQGVCADLQQSMVVADLRCSSSANTLLFVSEVIATASEKIPTDNKTRESTMEVQFFLNDLPGNDFNQIFRSLEQFKQSTMQHCTHRGLQPPPYYVAGMPGSFYTRLFPCNSVHLFHSSFSLMWLSQVPQHLDDNMNKGNIHIGISTPPLVAQLYLNQFEKDFSRFLQLRCKELVPGGRMVLTILGRKNSDTIHGGGAISSKCELLSQALHVLMAEGRVEPEKLDSFNMPMYGPSPDELKQLVQQSQLLDIMDIEVFDLSHLTNDASKLEVGATADATQDNVHEEIGRNIAATLKAVMGSLFASHFGESIIDDLFAVFAHNVTQQLETPEKKGSVTVISMSLQAKVLKS</sequence>
<dbReference type="Gramene" id="OGLUM11G08520.1">
    <property type="protein sequence ID" value="OGLUM11G08520.1"/>
    <property type="gene ID" value="OGLUM11G08520"/>
</dbReference>
<dbReference type="EnsemblPlants" id="OGLUM11G08520.1">
    <property type="protein sequence ID" value="OGLUM11G08520.1"/>
    <property type="gene ID" value="OGLUM11G08520"/>
</dbReference>
<dbReference type="SUPFAM" id="SSF53335">
    <property type="entry name" value="S-adenosyl-L-methionine-dependent methyltransferases"/>
    <property type="match status" value="1"/>
</dbReference>
<reference evidence="3" key="1">
    <citation type="submission" date="2015-04" db="UniProtKB">
        <authorList>
            <consortium name="EnsemblPlants"/>
        </authorList>
    </citation>
    <scope>IDENTIFICATION</scope>
</reference>
<keyword evidence="4" id="KW-1185">Reference proteome</keyword>